<dbReference type="SUPFAM" id="SSF56059">
    <property type="entry name" value="Glutathione synthetase ATP-binding domain-like"/>
    <property type="match status" value="1"/>
</dbReference>
<evidence type="ECO:0000259" key="2">
    <source>
        <dbReference type="PROSITE" id="PS50975"/>
    </source>
</evidence>
<keyword evidence="1" id="KW-0067">ATP-binding</keyword>
<keyword evidence="3" id="KW-0436">Ligase</keyword>
<proteinExistence type="predicted"/>
<accession>A0ABD5ZJW7</accession>
<dbReference type="InterPro" id="IPR011761">
    <property type="entry name" value="ATP-grasp"/>
</dbReference>
<protein>
    <submittedName>
        <fullName evidence="3">Carboxylate--amine ligase</fullName>
    </submittedName>
</protein>
<keyword evidence="1" id="KW-0547">Nucleotide-binding</keyword>
<evidence type="ECO:0000313" key="4">
    <source>
        <dbReference type="Proteomes" id="UP001596398"/>
    </source>
</evidence>
<dbReference type="InterPro" id="IPR013815">
    <property type="entry name" value="ATP_grasp_subdomain_1"/>
</dbReference>
<dbReference type="Proteomes" id="UP001596398">
    <property type="component" value="Unassembled WGS sequence"/>
</dbReference>
<dbReference type="EMBL" id="JBHTAP010000001">
    <property type="protein sequence ID" value="MFC7233815.1"/>
    <property type="molecule type" value="Genomic_DNA"/>
</dbReference>
<gene>
    <name evidence="3" type="ORF">ACFQJ4_00650</name>
</gene>
<reference evidence="3 4" key="1">
    <citation type="journal article" date="2019" name="Int. J. Syst. Evol. Microbiol.">
        <title>The Global Catalogue of Microorganisms (GCM) 10K type strain sequencing project: providing services to taxonomists for standard genome sequencing and annotation.</title>
        <authorList>
            <consortium name="The Broad Institute Genomics Platform"/>
            <consortium name="The Broad Institute Genome Sequencing Center for Infectious Disease"/>
            <person name="Wu L."/>
            <person name="Ma J."/>
        </authorList>
    </citation>
    <scope>NUCLEOTIDE SEQUENCE [LARGE SCALE GENOMIC DNA]</scope>
    <source>
        <strain evidence="3 4">DT85</strain>
    </source>
</reference>
<feature type="domain" description="ATP-grasp" evidence="2">
    <location>
        <begin position="136"/>
        <end position="326"/>
    </location>
</feature>
<dbReference type="AlphaFoldDB" id="A0ABD5ZJW7"/>
<keyword evidence="4" id="KW-1185">Reference proteome</keyword>
<evidence type="ECO:0000256" key="1">
    <source>
        <dbReference type="PROSITE-ProRule" id="PRU00409"/>
    </source>
</evidence>
<dbReference type="Gene3D" id="3.30.470.20">
    <property type="entry name" value="ATP-grasp fold, B domain"/>
    <property type="match status" value="1"/>
</dbReference>
<evidence type="ECO:0000313" key="3">
    <source>
        <dbReference type="EMBL" id="MFC7233815.1"/>
    </source>
</evidence>
<name>A0ABD5ZJW7_9EURY</name>
<dbReference type="PROSITE" id="PS50975">
    <property type="entry name" value="ATP_GRASP"/>
    <property type="match status" value="1"/>
</dbReference>
<comment type="caution">
    <text evidence="3">The sequence shown here is derived from an EMBL/GenBank/DDBJ whole genome shotgun (WGS) entry which is preliminary data.</text>
</comment>
<dbReference type="Gene3D" id="3.30.1490.20">
    <property type="entry name" value="ATP-grasp fold, A domain"/>
    <property type="match status" value="1"/>
</dbReference>
<organism evidence="3 4">
    <name type="scientific">Halosegnis marinus</name>
    <dbReference type="NCBI Taxonomy" id="3034023"/>
    <lineage>
        <taxon>Archaea</taxon>
        <taxon>Methanobacteriati</taxon>
        <taxon>Methanobacteriota</taxon>
        <taxon>Stenosarchaea group</taxon>
        <taxon>Halobacteria</taxon>
        <taxon>Halobacteriales</taxon>
        <taxon>Natronomonadaceae</taxon>
        <taxon>Halosegnis</taxon>
    </lineage>
</organism>
<sequence length="409" mass="44244">MTDAFLSFDELLDAVGERSFARPPALVANAHVTGLGVARALAAHDVPVIALDRSGDGVAPASDAVDVAGRVTYPLDDPDGFREDVAAVADATGHEPVAFGCMDEWALAFAEQEPEGVRLPFADGTLDSVLDKYELYRRAEALGVPYPETYFLEETDPGEAAEALGFPLVVKPARKREFEEAIGTNVVEVADEAEFADVLAEADDAGVRVMAQEKVEKTAGADRSYASYVPQEGEALGVVGNARVRYPTGYGTSCVVDRVEDPTIEGRARTMLDDAGYYGISEAEFVHDAERDEYVLLDINTRPWKWIGMPVAAGVNLPMAAYANAVGTETVHTGPIDARWVFLPDYLRLNFEDPTFEDVLAPREWHALVSGEFEGGPGLTTGVYRPADPGPTYALLETEFADREYYCAC</sequence>
<dbReference type="RefSeq" id="WP_276234810.1">
    <property type="nucleotide sequence ID" value="NZ_CP119802.1"/>
</dbReference>
<dbReference type="GO" id="GO:0005524">
    <property type="term" value="F:ATP binding"/>
    <property type="evidence" value="ECO:0007669"/>
    <property type="project" value="UniProtKB-UniRule"/>
</dbReference>
<dbReference type="GeneID" id="79265475"/>
<dbReference type="GO" id="GO:0016874">
    <property type="term" value="F:ligase activity"/>
    <property type="evidence" value="ECO:0007669"/>
    <property type="project" value="UniProtKB-KW"/>
</dbReference>